<dbReference type="PANTHER" id="PTHR45947:SF3">
    <property type="entry name" value="SULFOQUINOVOSYL TRANSFERASE SQD2"/>
    <property type="match status" value="1"/>
</dbReference>
<dbReference type="Pfam" id="PF13692">
    <property type="entry name" value="Glyco_trans_1_4"/>
    <property type="match status" value="1"/>
</dbReference>
<evidence type="ECO:0000313" key="4">
    <source>
        <dbReference type="Proteomes" id="UP001223336"/>
    </source>
</evidence>
<dbReference type="Proteomes" id="UP001229862">
    <property type="component" value="Chromosome"/>
</dbReference>
<evidence type="ECO:0000313" key="3">
    <source>
        <dbReference type="EMBL" id="WML85199.1"/>
    </source>
</evidence>
<dbReference type="InterPro" id="IPR028098">
    <property type="entry name" value="Glyco_trans_4-like_N"/>
</dbReference>
<sequence length="400" mass="45158">MSNARLQLVSNHTHLSVVTETWPPEINGVAHSISRMVAGLRTRGGYHIQLVRPRQTAHEKPQREALFQEHLVNGLTLPFYKEVRLGFPQYHALKRLWKKQRPDIVQIVTEGPLGYSAMKAAKKLGIPVISDFHTNFDQYSRYYRLSGFFNLAKRYLRHVHNQTLVTLVPTRELQQQLSANGYTKLGILDRGIDVERFNPQRRSDTLRTQLGIRPEQLLVTLVSRMSPEKNLDLAFSAFRAIQQHLPDARFLLVGDGPERKRLQDMHPDCLFVGMQTGTALAEHYASGDLFLYPSTSETFGNVVLEAMASGLPVVTFDYAAAHEHLRSGINGMGIPLDDTAAFIEASIALALDPNLRRTQGQAAYQTALGLSWEKVVERLHHTIQTVLREVHHEHEALAST</sequence>
<dbReference type="EMBL" id="CP133217">
    <property type="protein sequence ID" value="WML85199.1"/>
    <property type="molecule type" value="Genomic_DNA"/>
</dbReference>
<dbReference type="CDD" id="cd03814">
    <property type="entry name" value="GT4-like"/>
    <property type="match status" value="1"/>
</dbReference>
<keyword evidence="3" id="KW-0808">Transferase</keyword>
<dbReference type="SUPFAM" id="SSF53756">
    <property type="entry name" value="UDP-Glycosyltransferase/glycogen phosphorylase"/>
    <property type="match status" value="1"/>
</dbReference>
<keyword evidence="4" id="KW-1185">Reference proteome</keyword>
<accession>A0AA51MK61</accession>
<keyword evidence="3" id="KW-0328">Glycosyltransferase</keyword>
<proteinExistence type="predicted"/>
<protein>
    <submittedName>
        <fullName evidence="3">Glycosyltransferase family 1 protein</fullName>
        <ecNumber evidence="3">2.4.-.-</ecNumber>
    </submittedName>
</protein>
<dbReference type="Proteomes" id="UP001223336">
    <property type="component" value="Unassembled WGS sequence"/>
</dbReference>
<reference evidence="3 4" key="1">
    <citation type="submission" date="2023-08" db="EMBL/GenBank/DDBJ databases">
        <title>New molecular markers tilS and rpoB for phylogenetic and monitoring studies of the genus Thiothrix biodiversity.</title>
        <authorList>
            <person name="Ravin N.V."/>
            <person name="Smolyakov D."/>
            <person name="Markov N.D."/>
            <person name="Beletsky A.V."/>
            <person name="Mardanov A.V."/>
            <person name="Rudenko T.S."/>
            <person name="Grabovich M.Y."/>
        </authorList>
    </citation>
    <scope>NUCLEOTIDE SEQUENCE</scope>
    <source>
        <strain evidence="3">DNT52</strain>
        <strain evidence="2 4">H33</strain>
    </source>
</reference>
<dbReference type="Gene3D" id="3.40.50.2000">
    <property type="entry name" value="Glycogen Phosphorylase B"/>
    <property type="match status" value="2"/>
</dbReference>
<dbReference type="EC" id="2.4.-.-" evidence="3"/>
<dbReference type="EMBL" id="JAVFKN010000005">
    <property type="protein sequence ID" value="MDQ5768039.1"/>
    <property type="molecule type" value="Genomic_DNA"/>
</dbReference>
<dbReference type="PANTHER" id="PTHR45947">
    <property type="entry name" value="SULFOQUINOVOSYL TRANSFERASE SQD2"/>
    <property type="match status" value="1"/>
</dbReference>
<dbReference type="AlphaFoldDB" id="A0AA51MK61"/>
<dbReference type="InterPro" id="IPR050194">
    <property type="entry name" value="Glycosyltransferase_grp1"/>
</dbReference>
<gene>
    <name evidence="2" type="ORF">RCC75_05840</name>
    <name evidence="3" type="ORF">RCG00_12885</name>
</gene>
<evidence type="ECO:0000313" key="2">
    <source>
        <dbReference type="EMBL" id="MDQ5768039.1"/>
    </source>
</evidence>
<dbReference type="RefSeq" id="WP_308134135.1">
    <property type="nucleotide sequence ID" value="NZ_CP133217.1"/>
</dbReference>
<dbReference type="GO" id="GO:0016757">
    <property type="term" value="F:glycosyltransferase activity"/>
    <property type="evidence" value="ECO:0007669"/>
    <property type="project" value="UniProtKB-KW"/>
</dbReference>
<dbReference type="Pfam" id="PF13439">
    <property type="entry name" value="Glyco_transf_4"/>
    <property type="match status" value="1"/>
</dbReference>
<feature type="domain" description="Glycosyltransferase subfamily 4-like N-terminal" evidence="1">
    <location>
        <begin position="26"/>
        <end position="196"/>
    </location>
</feature>
<name>A0AA51MK61_9GAMM</name>
<organism evidence="3">
    <name type="scientific">Thiothrix subterranea</name>
    <dbReference type="NCBI Taxonomy" id="2735563"/>
    <lineage>
        <taxon>Bacteria</taxon>
        <taxon>Pseudomonadati</taxon>
        <taxon>Pseudomonadota</taxon>
        <taxon>Gammaproteobacteria</taxon>
        <taxon>Thiotrichales</taxon>
        <taxon>Thiotrichaceae</taxon>
        <taxon>Thiothrix</taxon>
    </lineage>
</organism>
<evidence type="ECO:0000259" key="1">
    <source>
        <dbReference type="Pfam" id="PF13439"/>
    </source>
</evidence>